<dbReference type="InterPro" id="IPR018394">
    <property type="entry name" value="DNA_photolyase_1_CS_C"/>
</dbReference>
<evidence type="ECO:0000256" key="2">
    <source>
        <dbReference type="ARBA" id="ARBA00005862"/>
    </source>
</evidence>
<dbReference type="GO" id="GO:0003677">
    <property type="term" value="F:DNA binding"/>
    <property type="evidence" value="ECO:0007669"/>
    <property type="project" value="TreeGrafter"/>
</dbReference>
<dbReference type="Gene3D" id="3.40.50.620">
    <property type="entry name" value="HUPs"/>
    <property type="match status" value="1"/>
</dbReference>
<dbReference type="Gene3D" id="1.10.579.10">
    <property type="entry name" value="DNA Cyclobutane Dipyrimidine Photolyase, subunit A, domain 3"/>
    <property type="match status" value="1"/>
</dbReference>
<dbReference type="InterPro" id="IPR005101">
    <property type="entry name" value="Cryptochr/Photolyase_FAD-bd"/>
</dbReference>
<comment type="similarity">
    <text evidence="2">Belongs to the DNA photolyase class-1 family.</text>
</comment>
<dbReference type="Gene3D" id="1.25.40.80">
    <property type="match status" value="1"/>
</dbReference>
<dbReference type="EC" id="4.1.99.3" evidence="10"/>
<dbReference type="EMBL" id="JACGXL010000001">
    <property type="protein sequence ID" value="MBA8886195.1"/>
    <property type="molecule type" value="Genomic_DNA"/>
</dbReference>
<dbReference type="Proteomes" id="UP000550401">
    <property type="component" value="Unassembled WGS sequence"/>
</dbReference>
<keyword evidence="4 6" id="KW-0274">FAD</keyword>
<dbReference type="PROSITE" id="PS00394">
    <property type="entry name" value="DNA_PHOTOLYASES_1_1"/>
    <property type="match status" value="1"/>
</dbReference>
<feature type="binding site" evidence="6">
    <location>
        <begin position="234"/>
        <end position="238"/>
    </location>
    <ligand>
        <name>FAD</name>
        <dbReference type="ChEBI" id="CHEBI:57692"/>
    </ligand>
</feature>
<evidence type="ECO:0000259" key="9">
    <source>
        <dbReference type="PROSITE" id="PS51645"/>
    </source>
</evidence>
<dbReference type="InterPro" id="IPR014729">
    <property type="entry name" value="Rossmann-like_a/b/a_fold"/>
</dbReference>
<gene>
    <name evidence="10" type="ORF">FHW12_000386</name>
</gene>
<keyword evidence="11" id="KW-1185">Reference proteome</keyword>
<keyword evidence="5 8" id="KW-0157">Chromophore</keyword>
<dbReference type="SUPFAM" id="SSF48173">
    <property type="entry name" value="Cryptochrome/photolyase FAD-binding domain"/>
    <property type="match status" value="1"/>
</dbReference>
<dbReference type="GO" id="GO:0003904">
    <property type="term" value="F:deoxyribodipyrimidine photo-lyase activity"/>
    <property type="evidence" value="ECO:0007669"/>
    <property type="project" value="UniProtKB-EC"/>
</dbReference>
<dbReference type="GO" id="GO:0071949">
    <property type="term" value="F:FAD binding"/>
    <property type="evidence" value="ECO:0007669"/>
    <property type="project" value="TreeGrafter"/>
</dbReference>
<dbReference type="PANTHER" id="PTHR11455">
    <property type="entry name" value="CRYPTOCHROME"/>
    <property type="match status" value="1"/>
</dbReference>
<comment type="cofactor">
    <cofactor evidence="6">
        <name>FAD</name>
        <dbReference type="ChEBI" id="CHEBI:57692"/>
    </cofactor>
    <text evidence="6">Binds 1 FAD per subunit.</text>
</comment>
<protein>
    <submittedName>
        <fullName evidence="10">Deoxyribodipyrimidine photo-lyase</fullName>
        <ecNumber evidence="10">4.1.99.3</ecNumber>
    </submittedName>
</protein>
<evidence type="ECO:0000256" key="3">
    <source>
        <dbReference type="ARBA" id="ARBA00022630"/>
    </source>
</evidence>
<feature type="binding site" evidence="6">
    <location>
        <position position="222"/>
    </location>
    <ligand>
        <name>FAD</name>
        <dbReference type="ChEBI" id="CHEBI:57692"/>
    </ligand>
</feature>
<feature type="site" description="Electron transfer via tryptophanyl radical" evidence="7">
    <location>
        <position position="354"/>
    </location>
</feature>
<dbReference type="Pfam" id="PF03441">
    <property type="entry name" value="FAD_binding_7"/>
    <property type="match status" value="1"/>
</dbReference>
<comment type="caution">
    <text evidence="10">The sequence shown here is derived from an EMBL/GenBank/DDBJ whole genome shotgun (WGS) entry which is preliminary data.</text>
</comment>
<feature type="site" description="Electron transfer via tryptophanyl radical" evidence="7">
    <location>
        <position position="300"/>
    </location>
</feature>
<organism evidence="10 11">
    <name type="scientific">Dokdonella fugitiva</name>
    <dbReference type="NCBI Taxonomy" id="328517"/>
    <lineage>
        <taxon>Bacteria</taxon>
        <taxon>Pseudomonadati</taxon>
        <taxon>Pseudomonadota</taxon>
        <taxon>Gammaproteobacteria</taxon>
        <taxon>Lysobacterales</taxon>
        <taxon>Rhodanobacteraceae</taxon>
        <taxon>Dokdonella</taxon>
    </lineage>
</organism>
<dbReference type="GO" id="GO:0006950">
    <property type="term" value="P:response to stress"/>
    <property type="evidence" value="ECO:0007669"/>
    <property type="project" value="UniProtKB-ARBA"/>
</dbReference>
<evidence type="ECO:0000256" key="8">
    <source>
        <dbReference type="RuleBase" id="RU004182"/>
    </source>
</evidence>
<feature type="domain" description="Photolyase/cryptochrome alpha/beta" evidence="9">
    <location>
        <begin position="2"/>
        <end position="131"/>
    </location>
</feature>
<dbReference type="PRINTS" id="PR00147">
    <property type="entry name" value="DNAPHOTLYASE"/>
</dbReference>
<dbReference type="SUPFAM" id="SSF52425">
    <property type="entry name" value="Cryptochrome/photolyase, N-terminal domain"/>
    <property type="match status" value="1"/>
</dbReference>
<comment type="cofactor">
    <cofactor evidence="1">
        <name>(6R)-5,10-methylene-5,6,7,8-tetrahydrofolate</name>
        <dbReference type="ChEBI" id="CHEBI:15636"/>
    </cofactor>
</comment>
<feature type="binding site" evidence="6">
    <location>
        <begin position="367"/>
        <end position="369"/>
    </location>
    <ligand>
        <name>FAD</name>
        <dbReference type="ChEBI" id="CHEBI:57692"/>
    </ligand>
</feature>
<dbReference type="GO" id="GO:0006139">
    <property type="term" value="P:nucleobase-containing compound metabolic process"/>
    <property type="evidence" value="ECO:0007669"/>
    <property type="project" value="UniProtKB-ARBA"/>
</dbReference>
<dbReference type="Pfam" id="PF00875">
    <property type="entry name" value="DNA_photolyase"/>
    <property type="match status" value="1"/>
</dbReference>
<evidence type="ECO:0000313" key="11">
    <source>
        <dbReference type="Proteomes" id="UP000550401"/>
    </source>
</evidence>
<dbReference type="InterPro" id="IPR036134">
    <property type="entry name" value="Crypto/Photolyase_FAD-like_sf"/>
</dbReference>
<dbReference type="GO" id="GO:0009416">
    <property type="term" value="P:response to light stimulus"/>
    <property type="evidence" value="ECO:0007669"/>
    <property type="project" value="TreeGrafter"/>
</dbReference>
<proteinExistence type="inferred from homology"/>
<name>A0A839ER15_9GAMM</name>
<keyword evidence="10" id="KW-0456">Lyase</keyword>
<dbReference type="InterPro" id="IPR006050">
    <property type="entry name" value="DNA_photolyase_N"/>
</dbReference>
<keyword evidence="3 6" id="KW-0285">Flavoprotein</keyword>
<dbReference type="RefSeq" id="WP_182529297.1">
    <property type="nucleotide sequence ID" value="NZ_JACGXL010000001.1"/>
</dbReference>
<evidence type="ECO:0000256" key="4">
    <source>
        <dbReference type="ARBA" id="ARBA00022827"/>
    </source>
</evidence>
<dbReference type="AlphaFoldDB" id="A0A839ER15"/>
<dbReference type="PANTHER" id="PTHR11455:SF9">
    <property type="entry name" value="CRYPTOCHROME CIRCADIAN CLOCK 5 ISOFORM X1"/>
    <property type="match status" value="1"/>
</dbReference>
<evidence type="ECO:0000256" key="1">
    <source>
        <dbReference type="ARBA" id="ARBA00001932"/>
    </source>
</evidence>
<feature type="binding site" evidence="6">
    <location>
        <position position="266"/>
    </location>
    <ligand>
        <name>FAD</name>
        <dbReference type="ChEBI" id="CHEBI:57692"/>
    </ligand>
</feature>
<evidence type="ECO:0000256" key="7">
    <source>
        <dbReference type="PIRSR" id="PIRSR602081-2"/>
    </source>
</evidence>
<accession>A0A839ER15</accession>
<evidence type="ECO:0000256" key="5">
    <source>
        <dbReference type="ARBA" id="ARBA00022991"/>
    </source>
</evidence>
<dbReference type="InterPro" id="IPR002081">
    <property type="entry name" value="Cryptochrome/DNA_photolyase_1"/>
</dbReference>
<reference evidence="10 11" key="1">
    <citation type="submission" date="2020-07" db="EMBL/GenBank/DDBJ databases">
        <title>Genomic Encyclopedia of Type Strains, Phase IV (KMG-V): Genome sequencing to study the core and pangenomes of soil and plant-associated prokaryotes.</title>
        <authorList>
            <person name="Whitman W."/>
        </authorList>
    </citation>
    <scope>NUCLEOTIDE SEQUENCE [LARGE SCALE GENOMIC DNA]</scope>
    <source>
        <strain evidence="10 11">RH2WT43</strain>
    </source>
</reference>
<dbReference type="InterPro" id="IPR036155">
    <property type="entry name" value="Crypto/Photolyase_N_sf"/>
</dbReference>
<dbReference type="PROSITE" id="PS51645">
    <property type="entry name" value="PHR_CRY_ALPHA_BETA"/>
    <property type="match status" value="1"/>
</dbReference>
<evidence type="ECO:0000313" key="10">
    <source>
        <dbReference type="EMBL" id="MBA8886195.1"/>
    </source>
</evidence>
<feature type="site" description="Electron transfer via tryptophanyl radical" evidence="7">
    <location>
        <position position="377"/>
    </location>
</feature>
<evidence type="ECO:0000256" key="6">
    <source>
        <dbReference type="PIRSR" id="PIRSR602081-1"/>
    </source>
</evidence>
<sequence>MNTALVWFRRDLRLADNPALSAALAAHECIVPVYVHAPHEEAPWSPGGASRWWLHHSLNSLDRDLRARGSALHVQDGDSLAKLRDLVVATGARAVYWNRVYEPAAIARDVDIKQALRDVGIDAKSFNAALLCEPWEIATASNGPYRVFTPYWRNLRARLQPHPPLPAPKRIPTASAATSTIDALGLLPRIRWDAGFDAAWQPGEAGAEAALQRFLDEAIGDYASARDVPSLAGTSRLSPHLHFGEIAPMRIAWELEQARCGGKESFLRELGWREFSHHLLFHFPHSAERNLNPAFDAYPWAPAAPRQVRRWQRGRTGIPIVDAGMRELWATGWMHNRVRMLVASFLTKNLRQHWLVGARWFWDTLVDADLANNTQGWQWTAGTGADAAPYFRIFNPVTQSERFDPDGAYVRRWVPELSAIDARSIHRPWTDPATLRRCGYPMPMIDLAASRGAALAGYDAVRHKNGDD</sequence>
<comment type="similarity">
    <text evidence="8">Belongs to the DNA photolyase family.</text>
</comment>